<feature type="region of interest" description="Disordered" evidence="1">
    <location>
        <begin position="418"/>
        <end position="446"/>
    </location>
</feature>
<feature type="region of interest" description="Disordered" evidence="1">
    <location>
        <begin position="372"/>
        <end position="400"/>
    </location>
</feature>
<evidence type="ECO:0000259" key="2">
    <source>
        <dbReference type="Pfam" id="PF12234"/>
    </source>
</evidence>
<dbReference type="InterPro" id="IPR001680">
    <property type="entry name" value="WD40_rpt"/>
</dbReference>
<dbReference type="STRING" id="554055.A0A2P6V3X9"/>
<name>A0A2P6V3X9_9CHLO</name>
<dbReference type="OrthoDB" id="513459at2759"/>
<dbReference type="Pfam" id="PF12234">
    <property type="entry name" value="Rav1p_C"/>
    <property type="match status" value="1"/>
</dbReference>
<organism evidence="3 4">
    <name type="scientific">Micractinium conductrix</name>
    <dbReference type="NCBI Taxonomy" id="554055"/>
    <lineage>
        <taxon>Eukaryota</taxon>
        <taxon>Viridiplantae</taxon>
        <taxon>Chlorophyta</taxon>
        <taxon>core chlorophytes</taxon>
        <taxon>Trebouxiophyceae</taxon>
        <taxon>Chlorellales</taxon>
        <taxon>Chlorellaceae</taxon>
        <taxon>Chlorella clade</taxon>
        <taxon>Micractinium</taxon>
    </lineage>
</organism>
<dbReference type="PANTHER" id="PTHR13950">
    <property type="entry name" value="RABCONNECTIN-RELATED"/>
    <property type="match status" value="1"/>
</dbReference>
<sequence>MAPGRYVTHPDGPQLHQLQVAARVPGAAVSPPVDFLIPGLEGLHFVAYGCSRGTVVIACARQLDRIGSAQDKGGEAAGGGQLQTLLVLDLQAAAGTTATSLSFPATASGPHAAPPGTPAILAGARAAAGAGGAAAGAEPLGDAVLHVAFGGGPHLLLAACTRDTLAVVSLEGLAAHLFQQQTGGGGGGGGGGSSSSSCGTAGGQQQALWHQLASAHCGAADVLAMSWTQQLDGILTSSSDGLLTMWELRPLALPSQPEAAPLLLPGGSAAQLAAAALRAAWSARAPIPQRLVCAGVSVYAPSATAAGQAPPPSSGGAADGSCGTPRRQLPGGSPLKPAGDRGSVGSGSSSPARDCGEAERYASVWWPQHREQRQRHYAGGKPSVGQEKLRHPSPVTGLQWSPGVLQKDALSAAAAGATGGAAAGSPSWSGGNGDSAPGSPTTAAAVAATDAEDHPALMTLTEDGTLHRRSPSPGAGSPGAAPSSPRDARAAAAAAVALGAAAPAITSYFCMALLIDATSTAAGAAAAAAMASPPGSSGKAGLGLPPGGGVTAGARPQVALWARHAGPLLLHKQQRRVAAPVLWLFTATIESRAGGASCRILMHLHAVRGLAAIVMSAGYGGSLSSTSGGSSSTRPAAVLWGHHSWELPTAAAASADLPQLLRRLCCWVSDEEGYPLLHAFTSTATDGAGRLLLAGRTFATVQEEGPMGSLVHKQLAVVSSWQAAAVAHEQRITALAASSSEDRSDSCSGSSSGSSSGSHHGSAAATMLASCDASGRLLVWSGAGLQHAAAVPAAAVGGAAALAWLHLAAPGTAGTAGEHAGLHWLAVGSGSLLQCYAVESKRAVAVTTAALPAGCSAVKSLHAVAGAAGTAMLLAVCSSSAGRGSVLCVWHYAAGSGAASPGGLQLQLAGTAPVPAASAVTTAAPAGPQQLLVGTADGQVLLLGVAASGGDVQLQQAAGLQEQGPVSAVAADEHCLHLAAAGPAGVSVWSAAADGSAADADPSWHYGRAASVDLPAGSGAAAALAWLRHSVAPCLVVATSAGSLLLLSTVRDGRDSSSSWRWVAQLPSVVGSNSGGVTHLAAGSSCSSVVAAAGNQLLRLSEAVLPSADADGQRGSLLLGRLLLDCAGPLPQYHPTFLAALLLSGKRAVAAAVFQRLAAWLSALQQQADAGLEAAALPPPSPGVPVAADGSRSKVVDEPAACFAGLPLADMVDAELLQLPLLLEHASLAAAAGTVPEPADTAAAVRPPQRVGGASQQRMAASHVDSGGGNGGGDGGSCVGQQWGLMPGLDATSLVWALLSGTEDEMLRQALRRLQTHEAAASAAAAAAECQDAAAFLAMRTAAKGEPGAAAAASWAQLRQLGAGFWLRDGASLAATAERLAKQQFAARRNADDCALLYSALGKRSVLQGLYRSTQNRKLAEFLARDFEEEAHRQAAQKNAFVLMGQHRHELAAAFFILGGDADAAIGVAANDMRDPQLALLLCRLLHGGAGSAAEQRLLRQLQASAEACAAGDAAAAAAACCWLQGDAAAAVDVMLQVERSKLRQAAAAEHAAQLLPLLRLLLAAGPPRDAAQRADWRRQLRRCLCALAAALQACGLHALAVQAAVAARLDHAPAGASRAGQQHELVEQLLAVALLPAVLEQAERRQHRHLDVDAGYQLELLQQQGVAVDAPAILARLRRMRRGVLSGGSHGGGAAGAQRGLERTQSSGGSSFRSRESEQQQQRWQQQHGAARHGTAVVSEGQVLFRVDCDKLEAVACCPLMSPDVLGRPVVVASHRHGLVEGQLHLVPPEPLASLHEMPDSPEAAAAALAEEEQHQRGGMFSRLLSQLFDQSTWAQDPTWHHGTAEFDVVGSAADAPGSSGSPLGGSTSFAQASAVHTTTVAAHPSKQLYLSGCSSGMLHLWQFGQPRALATYTPVPGSELASINKSFSGLLSFSRSFKQSSAAPRLANWGRAAAVRFAPSGERFAAVGEGGVVATWRIDAPNRLADGDGHGCAEWWHQALSKQGCAVDFVGGSSSVLVVGGRCQAGAAGGSGCSNLSVWDTMAPAASSCVGRLSSHQATVTAVSMLPGGWLLAAGDADGGLTCTDLRMMGGSSGPRLLWSVKAARGALRSLVAMPGTAGGGAGAGLANGRGGGSAALLATAGADGAVRVWHGADGGLLQSLEAAHSASRPASGGSRRSSVDGGGARLSPQGLAPLGAHALPITGLSVTEEGLVSVGGDGCVRLYRLL</sequence>
<feature type="compositionally biased region" description="Gly residues" evidence="1">
    <location>
        <begin position="1687"/>
        <end position="1696"/>
    </location>
</feature>
<accession>A0A2P6V3X9</accession>
<dbReference type="SUPFAM" id="SSF50978">
    <property type="entry name" value="WD40 repeat-like"/>
    <property type="match status" value="2"/>
</dbReference>
<feature type="compositionally biased region" description="Low complexity" evidence="1">
    <location>
        <begin position="423"/>
        <end position="446"/>
    </location>
</feature>
<comment type="caution">
    <text evidence="3">The sequence shown here is derived from an EMBL/GenBank/DDBJ whole genome shotgun (WGS) entry which is preliminary data.</text>
</comment>
<feature type="compositionally biased region" description="Gly residues" evidence="1">
    <location>
        <begin position="1266"/>
        <end position="1276"/>
    </location>
</feature>
<feature type="region of interest" description="Disordered" evidence="1">
    <location>
        <begin position="1239"/>
        <end position="1276"/>
    </location>
</feature>
<reference evidence="3 4" key="1">
    <citation type="journal article" date="2018" name="Plant J.">
        <title>Genome sequences of Chlorella sorokiniana UTEX 1602 and Micractinium conductrix SAG 241.80: implications to maltose excretion by a green alga.</title>
        <authorList>
            <person name="Arriola M.B."/>
            <person name="Velmurugan N."/>
            <person name="Zhang Y."/>
            <person name="Plunkett M.H."/>
            <person name="Hondzo H."/>
            <person name="Barney B.M."/>
        </authorList>
    </citation>
    <scope>NUCLEOTIDE SEQUENCE [LARGE SCALE GENOMIC DNA]</scope>
    <source>
        <strain evidence="3 4">SAG 241.80</strain>
    </source>
</reference>
<proteinExistence type="predicted"/>
<dbReference type="EMBL" id="LHPF02000033">
    <property type="protein sequence ID" value="PSC68785.1"/>
    <property type="molecule type" value="Genomic_DNA"/>
</dbReference>
<protein>
    <submittedName>
        <fullName evidence="3">Beta-amylase chloroplastic</fullName>
    </submittedName>
</protein>
<feature type="region of interest" description="Disordered" evidence="1">
    <location>
        <begin position="1687"/>
        <end position="1733"/>
    </location>
</feature>
<dbReference type="Proteomes" id="UP000239649">
    <property type="component" value="Unassembled WGS sequence"/>
</dbReference>
<keyword evidence="4" id="KW-1185">Reference proteome</keyword>
<feature type="compositionally biased region" description="Low complexity" evidence="1">
    <location>
        <begin position="2166"/>
        <end position="2179"/>
    </location>
</feature>
<feature type="domain" description="RAVE complex protein Rav1 C-terminal" evidence="2">
    <location>
        <begin position="1354"/>
        <end position="1546"/>
    </location>
</feature>
<dbReference type="InterPro" id="IPR052208">
    <property type="entry name" value="DmX-like/RAVE_component"/>
</dbReference>
<feature type="region of interest" description="Disordered" evidence="1">
    <location>
        <begin position="304"/>
        <end position="356"/>
    </location>
</feature>
<feature type="region of interest" description="Disordered" evidence="1">
    <location>
        <begin position="2166"/>
        <end position="2189"/>
    </location>
</feature>
<dbReference type="PANTHER" id="PTHR13950:SF9">
    <property type="entry name" value="RABCONNECTIN-3A"/>
    <property type="match status" value="1"/>
</dbReference>
<gene>
    <name evidence="3" type="ORF">C2E20_7650</name>
</gene>
<evidence type="ECO:0000313" key="3">
    <source>
        <dbReference type="EMBL" id="PSC68785.1"/>
    </source>
</evidence>
<dbReference type="Gene3D" id="2.130.10.10">
    <property type="entry name" value="YVTN repeat-like/Quinoprotein amine dehydrogenase"/>
    <property type="match status" value="2"/>
</dbReference>
<dbReference type="InterPro" id="IPR022033">
    <property type="entry name" value="Rav1p_C"/>
</dbReference>
<dbReference type="GO" id="GO:0007035">
    <property type="term" value="P:vacuolar acidification"/>
    <property type="evidence" value="ECO:0007669"/>
    <property type="project" value="TreeGrafter"/>
</dbReference>
<dbReference type="GO" id="GO:0043291">
    <property type="term" value="C:RAVE complex"/>
    <property type="evidence" value="ECO:0007669"/>
    <property type="project" value="TreeGrafter"/>
</dbReference>
<evidence type="ECO:0000256" key="1">
    <source>
        <dbReference type="SAM" id="MobiDB-lite"/>
    </source>
</evidence>
<evidence type="ECO:0000313" key="4">
    <source>
        <dbReference type="Proteomes" id="UP000239649"/>
    </source>
</evidence>
<feature type="compositionally biased region" description="Low complexity" evidence="1">
    <location>
        <begin position="471"/>
        <end position="486"/>
    </location>
</feature>
<feature type="region of interest" description="Disordered" evidence="1">
    <location>
        <begin position="464"/>
        <end position="486"/>
    </location>
</feature>
<dbReference type="InterPro" id="IPR015943">
    <property type="entry name" value="WD40/YVTN_repeat-like_dom_sf"/>
</dbReference>
<dbReference type="InterPro" id="IPR036322">
    <property type="entry name" value="WD40_repeat_dom_sf"/>
</dbReference>
<dbReference type="SMART" id="SM00320">
    <property type="entry name" value="WD40"/>
    <property type="match status" value="8"/>
</dbReference>